<evidence type="ECO:0000256" key="7">
    <source>
        <dbReference type="SAM" id="MobiDB-lite"/>
    </source>
</evidence>
<comment type="subcellular location">
    <subcellularLocation>
        <location evidence="1">Endoplasmic reticulum membrane</location>
        <topology evidence="1">Multi-pass membrane protein</topology>
    </subcellularLocation>
</comment>
<evidence type="ECO:0000256" key="6">
    <source>
        <dbReference type="ARBA" id="ARBA00023136"/>
    </source>
</evidence>
<feature type="compositionally biased region" description="Basic residues" evidence="7">
    <location>
        <begin position="61"/>
        <end position="70"/>
    </location>
</feature>
<feature type="region of interest" description="Disordered" evidence="7">
    <location>
        <begin position="1"/>
        <end position="77"/>
    </location>
</feature>
<organism evidence="9 10">
    <name type="scientific">Thalictrum thalictroides</name>
    <name type="common">Rue-anemone</name>
    <name type="synonym">Anemone thalictroides</name>
    <dbReference type="NCBI Taxonomy" id="46969"/>
    <lineage>
        <taxon>Eukaryota</taxon>
        <taxon>Viridiplantae</taxon>
        <taxon>Streptophyta</taxon>
        <taxon>Embryophyta</taxon>
        <taxon>Tracheophyta</taxon>
        <taxon>Spermatophyta</taxon>
        <taxon>Magnoliopsida</taxon>
        <taxon>Ranunculales</taxon>
        <taxon>Ranunculaceae</taxon>
        <taxon>Thalictroideae</taxon>
        <taxon>Thalictrum</taxon>
    </lineage>
</organism>
<evidence type="ECO:0000256" key="3">
    <source>
        <dbReference type="ARBA" id="ARBA00022824"/>
    </source>
</evidence>
<keyword evidence="5" id="KW-0443">Lipid metabolism</keyword>
<comment type="caution">
    <text evidence="9">The sequence shown here is derived from an EMBL/GenBank/DDBJ whole genome shotgun (WGS) entry which is preliminary data.</text>
</comment>
<dbReference type="EMBL" id="JABWDY010034800">
    <property type="protein sequence ID" value="KAF5182385.1"/>
    <property type="molecule type" value="Genomic_DNA"/>
</dbReference>
<evidence type="ECO:0000256" key="1">
    <source>
        <dbReference type="ARBA" id="ARBA00004477"/>
    </source>
</evidence>
<dbReference type="AlphaFoldDB" id="A0A7J6VDV5"/>
<keyword evidence="3" id="KW-0256">Endoplasmic reticulum</keyword>
<dbReference type="GO" id="GO:0140042">
    <property type="term" value="P:lipid droplet formation"/>
    <property type="evidence" value="ECO:0007669"/>
    <property type="project" value="UniProtKB-ARBA"/>
</dbReference>
<name>A0A7J6VDV5_THATH</name>
<sequence length="525" mass="59332">MEQEELKSINEEENDQYTDAFDEFPIINSTEEKEEELVESSSTISQIEAKDSTNEQIDGLRRRRSGKQRKVSSSIHDSVALNSNSTLNSGVFQGVSAIERRNKILNALKACERSKQQQEEGSNSETTIENQESSTSTSNVKSEMNVETHAQEEVVNNSSSASSGFLVTLAGLVIKAVGFQFSLLVSFLSFPVWFSYCSFMFMIDPFRMMKRAKNGILEKFNGVWHVVSESFAPFVYEKLKEHKSIENFALKFGWGFFMSIYICIMLSGFLFIGFVIGGLTVRYLVEKPIQMTETLNFDYTRASPVAFVPIVFCPNSYSGAKYQDDVRKSAVTHVLPPNHKLQLTISLTMPESDYNQKLGVFQVRVDFLSENGEVTASSRHPCMLRFKSHILHYLETFLKSLPLLAGYSSEAQVLNIKMRGFSEGYKPTSCIRVILEQRAEFRSGAGIPEIYAASLLLESKLPLFKRILWYWKTTIFVWISMVSFTMELMLILLCCRPVLIPRARSRDNSITSNAPQNTVAAVVSS</sequence>
<keyword evidence="10" id="KW-1185">Reference proteome</keyword>
<dbReference type="GO" id="GO:0005789">
    <property type="term" value="C:endoplasmic reticulum membrane"/>
    <property type="evidence" value="ECO:0007669"/>
    <property type="project" value="UniProtKB-SubCell"/>
</dbReference>
<dbReference type="Proteomes" id="UP000554482">
    <property type="component" value="Unassembled WGS sequence"/>
</dbReference>
<feature type="compositionally biased region" description="Acidic residues" evidence="7">
    <location>
        <begin position="11"/>
        <end position="22"/>
    </location>
</feature>
<dbReference type="PANTHER" id="PTHR21212">
    <property type="entry name" value="BERNARDINELLI-SEIP CONGENITAL LIPODYSTROPHY 2 HOMOLOG BSCL2 PROTEIN"/>
    <property type="match status" value="1"/>
</dbReference>
<evidence type="ECO:0000313" key="9">
    <source>
        <dbReference type="EMBL" id="KAF5182385.1"/>
    </source>
</evidence>
<dbReference type="InterPro" id="IPR009617">
    <property type="entry name" value="Seipin"/>
</dbReference>
<keyword evidence="4 8" id="KW-1133">Transmembrane helix</keyword>
<evidence type="ECO:0000256" key="5">
    <source>
        <dbReference type="ARBA" id="ARBA00023098"/>
    </source>
</evidence>
<dbReference type="GO" id="GO:0006629">
    <property type="term" value="P:lipid metabolic process"/>
    <property type="evidence" value="ECO:0007669"/>
    <property type="project" value="UniProtKB-KW"/>
</dbReference>
<dbReference type="PANTHER" id="PTHR21212:SF0">
    <property type="entry name" value="SEIPIN"/>
    <property type="match status" value="1"/>
</dbReference>
<evidence type="ECO:0000313" key="10">
    <source>
        <dbReference type="Proteomes" id="UP000554482"/>
    </source>
</evidence>
<feature type="compositionally biased region" description="Basic and acidic residues" evidence="7">
    <location>
        <begin position="1"/>
        <end position="10"/>
    </location>
</feature>
<feature type="transmembrane region" description="Helical" evidence="8">
    <location>
        <begin position="181"/>
        <end position="203"/>
    </location>
</feature>
<evidence type="ECO:0000256" key="2">
    <source>
        <dbReference type="ARBA" id="ARBA00022692"/>
    </source>
</evidence>
<dbReference type="CDD" id="cd23995">
    <property type="entry name" value="Seipin_BSCL2_like"/>
    <property type="match status" value="1"/>
</dbReference>
<accession>A0A7J6VDV5</accession>
<feature type="transmembrane region" description="Helical" evidence="8">
    <location>
        <begin position="475"/>
        <end position="499"/>
    </location>
</feature>
<reference evidence="9 10" key="1">
    <citation type="submission" date="2020-06" db="EMBL/GenBank/DDBJ databases">
        <title>Transcriptomic and genomic resources for Thalictrum thalictroides and T. hernandezii: Facilitating candidate gene discovery in an emerging model plant lineage.</title>
        <authorList>
            <person name="Arias T."/>
            <person name="Riano-Pachon D.M."/>
            <person name="Di Stilio V.S."/>
        </authorList>
    </citation>
    <scope>NUCLEOTIDE SEQUENCE [LARGE SCALE GENOMIC DNA]</scope>
    <source>
        <strain evidence="10">cv. WT478/WT964</strain>
        <tissue evidence="9">Leaves</tissue>
    </source>
</reference>
<feature type="compositionally biased region" description="Polar residues" evidence="7">
    <location>
        <begin position="119"/>
        <end position="142"/>
    </location>
</feature>
<feature type="transmembrane region" description="Helical" evidence="8">
    <location>
        <begin position="252"/>
        <end position="285"/>
    </location>
</feature>
<proteinExistence type="predicted"/>
<dbReference type="Pfam" id="PF06775">
    <property type="entry name" value="Seipin"/>
    <property type="match status" value="1"/>
</dbReference>
<gene>
    <name evidence="9" type="ORF">FRX31_028028</name>
</gene>
<dbReference type="OrthoDB" id="3990054at2759"/>
<keyword evidence="6 8" id="KW-0472">Membrane</keyword>
<protein>
    <submittedName>
        <fullName evidence="9">Seipin-2</fullName>
    </submittedName>
</protein>
<feature type="region of interest" description="Disordered" evidence="7">
    <location>
        <begin position="113"/>
        <end position="147"/>
    </location>
</feature>
<evidence type="ECO:0000256" key="8">
    <source>
        <dbReference type="SAM" id="Phobius"/>
    </source>
</evidence>
<keyword evidence="2 8" id="KW-0812">Transmembrane</keyword>
<evidence type="ECO:0000256" key="4">
    <source>
        <dbReference type="ARBA" id="ARBA00022989"/>
    </source>
</evidence>